<evidence type="ECO:0000313" key="2">
    <source>
        <dbReference type="Proteomes" id="UP000663207"/>
    </source>
</evidence>
<protein>
    <submittedName>
        <fullName evidence="1">Uncharacterized protein</fullName>
    </submittedName>
</protein>
<proteinExistence type="predicted"/>
<accession>A0ABX7R5T7</accession>
<name>A0ABX7R5T7_9GAMM</name>
<dbReference type="EMBL" id="CP071502">
    <property type="protein sequence ID" value="QSX38632.1"/>
    <property type="molecule type" value="Genomic_DNA"/>
</dbReference>
<dbReference type="RefSeq" id="WP_207381678.1">
    <property type="nucleotide sequence ID" value="NZ_CP071502.1"/>
</dbReference>
<reference evidence="1 2" key="1">
    <citation type="submission" date="2021-03" db="EMBL/GenBank/DDBJ databases">
        <title>Novel species identification of genus Shewanella.</title>
        <authorList>
            <person name="Liu G."/>
            <person name="Zhang Q."/>
        </authorList>
    </citation>
    <scope>NUCLEOTIDE SEQUENCE [LARGE SCALE GENOMIC DNA]</scope>
    <source>
        <strain evidence="1 2">FJAT-52962</strain>
    </source>
</reference>
<evidence type="ECO:0000313" key="1">
    <source>
        <dbReference type="EMBL" id="QSX38632.1"/>
    </source>
</evidence>
<sequence length="78" mass="8364">MTICGCQTVPFSIERSGLPSEMVAHYLNVPSNIKVGAIGSQTIAEDTKLEGIVVAYSDDNTVANTISVSGACDWFRQR</sequence>
<keyword evidence="2" id="KW-1185">Reference proteome</keyword>
<gene>
    <name evidence="1" type="ORF">JYB85_07415</name>
</gene>
<dbReference type="Proteomes" id="UP000663207">
    <property type="component" value="Chromosome"/>
</dbReference>
<organism evidence="1 2">
    <name type="scientific">Shewanella sedimentimangrovi</name>
    <dbReference type="NCBI Taxonomy" id="2814293"/>
    <lineage>
        <taxon>Bacteria</taxon>
        <taxon>Pseudomonadati</taxon>
        <taxon>Pseudomonadota</taxon>
        <taxon>Gammaproteobacteria</taxon>
        <taxon>Alteromonadales</taxon>
        <taxon>Shewanellaceae</taxon>
        <taxon>Shewanella</taxon>
    </lineage>
</organism>